<feature type="compositionally biased region" description="Basic and acidic residues" evidence="13">
    <location>
        <begin position="496"/>
        <end position="512"/>
    </location>
</feature>
<dbReference type="SUPFAM" id="SSF54236">
    <property type="entry name" value="Ubiquitin-like"/>
    <property type="match status" value="1"/>
</dbReference>
<evidence type="ECO:0000256" key="7">
    <source>
        <dbReference type="ARBA" id="ARBA00022727"/>
    </source>
</evidence>
<dbReference type="PANTHER" id="PTHR46221">
    <property type="entry name" value="FERM AND PDZ DOMAIN-CONTAINING PROTEIN FAMILY MEMBER"/>
    <property type="match status" value="1"/>
</dbReference>
<feature type="domain" description="FERM" evidence="14">
    <location>
        <begin position="148"/>
        <end position="462"/>
    </location>
</feature>
<dbReference type="InterPro" id="IPR035963">
    <property type="entry name" value="FERM_2"/>
</dbReference>
<dbReference type="CDD" id="cd06769">
    <property type="entry name" value="PDZ_FRMPD1_3_4-like"/>
    <property type="match status" value="1"/>
</dbReference>
<feature type="compositionally biased region" description="Basic and acidic residues" evidence="13">
    <location>
        <begin position="1062"/>
        <end position="1077"/>
    </location>
</feature>
<feature type="non-terminal residue" evidence="16">
    <location>
        <position position="1"/>
    </location>
</feature>
<dbReference type="CDD" id="cd06223">
    <property type="entry name" value="PRTases_typeI"/>
    <property type="match status" value="2"/>
</dbReference>
<keyword evidence="7" id="KW-0545">Nucleotide biosynthesis</keyword>
<evidence type="ECO:0000256" key="9">
    <source>
        <dbReference type="ARBA" id="ARBA00022777"/>
    </source>
</evidence>
<evidence type="ECO:0000256" key="5">
    <source>
        <dbReference type="ARBA" id="ARBA00022679"/>
    </source>
</evidence>
<dbReference type="InterPro" id="IPR019749">
    <property type="entry name" value="Band_41_domain"/>
</dbReference>
<evidence type="ECO:0000259" key="15">
    <source>
        <dbReference type="PROSITE" id="PS50106"/>
    </source>
</evidence>
<dbReference type="InterPro" id="IPR001478">
    <property type="entry name" value="PDZ"/>
</dbReference>
<sequence>MQEESYDDDMESDSLTPGTARQVRIHRDPTQGFGFVAGSEKPVIVRSVSQGGPSDGKLLPGDQILAINEEAVSDVSRERVIDLVRNCKESILLTVLQPHQSPKSAFISAAKKAKLRSNPPKVRFSEPVSVSNPDHEMLKEDALLLIPNVLKVFLENGQIKSFTFDSRTTVKDVMVSLQDRLSLRYIEHFALVLEFSGSDQNHRLHILQDSQPLTHVVQRTYFQGMKCLFRICFFPKDPADLLRRDPAAFEYLYIQSRNDVIKERLGSDWKSEVTLKLTALHIYITVSAARPNQKISLKNVEKEWGLEPFLPPSLLPLVKEKNVCKSLSQQLKAYQNPPPTGNKVPAIQAKLQYMRVLNELPPFGGLLFNTVGLGDKQPATTLLVGPRHGISHVIDLKTNLTTVLSEFSRVNKIQLFRENQGVARVEVSILEVKPLVLLMEWPDAANFACLIAGYYRLFVDPKKVIFCRTSSQSHMIKADYRNIQPVLRPAPSAQTGRREDALVTDRLSRESTQRSAGQTNPSVDNLCYLHMKEQHQYQQQQKEQKRQIDINENVIPVDESRPRTKSDPTYKCSDPVAAASSPTHESSKTRARAYTLDPVQQAGHFYCDSCKAKLKAAASTAPVGAGLRTQILQQCANACGSREGTVDLISLPPPGSDEEQDDEEAAAAAASSSVGRRDQSEEVPVTLIDNVATRTVRDHAQELDDALVSTLQALEALAASEDYPHHHHHQPQQTAGLIVLAAITPESSLDSGHETNSSELTDISEMVTAMKQHPSSTYLLAHHINKERIFNRREFSLAIPACTTQAVGGATISMGQLRTGCPAKPLILSKAGPMRITPSQEASPTGDQGKFSDQKNPNDHGQISTEPKTDLKTAVSPSVIKTTEVFPQVSSEPKHASPSEKRKASKELKTSCLTEDGLSPILSLDVKEKALVPVSSETINKASALLSPADINASVKCKQISTTSDPESASKANVTSKLKVAAIDAELLCTCPVRSEGGLQLKDTQTQKVASFHSSSPANDDERFSAKAKSLPLPSSKEVGKGNEASQKSSVGLFVPPLISESTERRERLEAKADASESKSATDAQKCPKTLLQRIESVQPAGSAEAPTDCKKLNLSKSKSQKSAPFLSFRNLLSATFPARMKRETDERQAQLQKVRQYELEFLEELLKPKAAQMELLPQGASPVPAGTPCPCQLRTSPVQKIPGISREQRRSCDCKRICRGMRLPDTPVGSVMEKRGRENIPYKPPLQKQLQQPEEVQRPQSLEIKTSRIRSTSLESRDPQEQSVSCLPACASRSECIGAPQYKKLIRRYSISEADSNERAPLYSESKPVKAKVPEKENEQPRASLSKSKTAVDLTYAQLGDAKRKPVYSIKTEGGRELELFQEGKSGGEEILGLSGEDDDDEEEKCCSFCFCYRKCDSTDESSEKDELSYSIPLQLLPGMQLDAHTLPVVSKTLQVLDADGCSGEEETQSQEIDLRTTGTLESSLSRVKALQGKTFSLPDGFLAAQLDANELLSVLRQCAGNPQGDADPRQQAPRLAEYKQELALRFKEFRASCRRVAGVEKSPTRMLLAVTASFQVLCGLIETFINGSSHQDLSQKVAEHLGLELGKVVTKKFSNKETCVEIGESVRGEDVYIIQSGCGEINDNLMELLIMISACKIASASRVTAVIPCFPYARQDKKDKSRAPISAKLVANMLSVSGADHIITMDLHASQIQGFFDIPVDNLYAEPAVLQWIKEHVPDWKASIIVSPDAGGTERVTSITDCLNVEFALIHKVRKKANEIDRMVLVGDVKDRVAILIDDMADTCGTICHAADKLISAGANKVYAILTHGIFSGPAISRINNACFEAIVVTNSIPQEKNVKQSTKIQVIDISMFLAEAIRRTHNGESVRAPITAKLIANMLSVSGADHIITMDLHASQIQGFFDIPVDNLYAEPAVVNWIKTNIPGWKNSIIVSPDAEGAKRVTCLADCLNVDFALIHKERNRDNEPDRMILVGDVKDRLAIMVDDMADTCSTICLAADKLLAAGSTKVYAVLTHGLLSGSAISRINETNFEAVVVTNTIPQEDKMNQCVKIQMIDISTILAEAIRRTHNEESVSYLFNHFPY</sequence>
<dbReference type="Pfam" id="PF21989">
    <property type="entry name" value="RA_2"/>
    <property type="match status" value="1"/>
</dbReference>
<keyword evidence="5" id="KW-0808">Transferase</keyword>
<name>A0ABS2Z800_POLSE</name>
<keyword evidence="11" id="KW-0460">Magnesium</keyword>
<feature type="region of interest" description="Disordered" evidence="13">
    <location>
        <begin position="556"/>
        <end position="590"/>
    </location>
</feature>
<comment type="pathway">
    <text evidence="2">Metabolic intermediate biosynthesis; 5-phospho-alpha-D-ribose 1-diphosphate biosynthesis; 5-phospho-alpha-D-ribose 1-diphosphate from D-ribose 5-phosphate (route I): step 1/1.</text>
</comment>
<dbReference type="Pfam" id="PF00595">
    <property type="entry name" value="PDZ"/>
    <property type="match status" value="1"/>
</dbReference>
<dbReference type="EMBL" id="JAAWVN010028181">
    <property type="protein sequence ID" value="MBN3294798.1"/>
    <property type="molecule type" value="Genomic_DNA"/>
</dbReference>
<evidence type="ECO:0000256" key="10">
    <source>
        <dbReference type="ARBA" id="ARBA00022840"/>
    </source>
</evidence>
<dbReference type="EC" id="2.7.6.1" evidence="4"/>
<evidence type="ECO:0000256" key="12">
    <source>
        <dbReference type="ARBA" id="ARBA00026067"/>
    </source>
</evidence>
<feature type="compositionally biased region" description="Acidic residues" evidence="13">
    <location>
        <begin position="656"/>
        <end position="665"/>
    </location>
</feature>
<feature type="compositionally biased region" description="Polar residues" evidence="13">
    <location>
        <begin position="513"/>
        <end position="522"/>
    </location>
</feature>
<dbReference type="Pfam" id="PF13793">
    <property type="entry name" value="Pribosyltran_N"/>
    <property type="match status" value="1"/>
</dbReference>
<feature type="compositionally biased region" description="Polar residues" evidence="13">
    <location>
        <begin position="837"/>
        <end position="846"/>
    </location>
</feature>
<evidence type="ECO:0000256" key="11">
    <source>
        <dbReference type="ARBA" id="ARBA00022842"/>
    </source>
</evidence>
<dbReference type="PANTHER" id="PTHR46221:SF1">
    <property type="entry name" value="FERM AND PDZ DOMAIN-CONTAINING PROTEIN 3"/>
    <property type="match status" value="1"/>
</dbReference>
<dbReference type="Gene3D" id="2.30.29.30">
    <property type="entry name" value="Pleckstrin-homology domain (PH domain)/Phosphotyrosine-binding domain (PTB)"/>
    <property type="match status" value="1"/>
</dbReference>
<comment type="function">
    <text evidence="1">Catalyzes the synthesis of phosphoribosylpyrophosphate (PRPP) that is essential for nucleotide synthesis.</text>
</comment>
<dbReference type="InterPro" id="IPR041779">
    <property type="entry name" value="FRMPD1/3/4_FERM_C"/>
</dbReference>
<keyword evidence="17" id="KW-1185">Reference proteome</keyword>
<evidence type="ECO:0000313" key="17">
    <source>
        <dbReference type="Proteomes" id="UP001166052"/>
    </source>
</evidence>
<dbReference type="InterPro" id="IPR000842">
    <property type="entry name" value="PRib_PP_synth_CS"/>
</dbReference>
<evidence type="ECO:0000256" key="8">
    <source>
        <dbReference type="ARBA" id="ARBA00022741"/>
    </source>
</evidence>
<feature type="non-terminal residue" evidence="16">
    <location>
        <position position="2104"/>
    </location>
</feature>
<dbReference type="Gene3D" id="2.30.42.10">
    <property type="match status" value="1"/>
</dbReference>
<dbReference type="SUPFAM" id="SSF50156">
    <property type="entry name" value="PDZ domain-like"/>
    <property type="match status" value="1"/>
</dbReference>
<dbReference type="Gene3D" id="3.40.50.2020">
    <property type="match status" value="3"/>
</dbReference>
<feature type="region of interest" description="Disordered" evidence="13">
    <location>
        <begin position="1"/>
        <end position="27"/>
    </location>
</feature>
<dbReference type="Gene3D" id="1.20.80.10">
    <property type="match status" value="1"/>
</dbReference>
<dbReference type="SUPFAM" id="SSF53271">
    <property type="entry name" value="PRTase-like"/>
    <property type="match status" value="2"/>
</dbReference>
<dbReference type="Gene3D" id="3.10.20.90">
    <property type="entry name" value="Phosphatidylinositol 3-kinase Catalytic Subunit, Chain A, domain 1"/>
    <property type="match status" value="1"/>
</dbReference>
<keyword evidence="9" id="KW-0418">Kinase</keyword>
<dbReference type="InterPro" id="IPR019748">
    <property type="entry name" value="FERM_central"/>
</dbReference>
<keyword evidence="6" id="KW-0479">Metal-binding</keyword>
<evidence type="ECO:0000256" key="13">
    <source>
        <dbReference type="SAM" id="MobiDB-lite"/>
    </source>
</evidence>
<dbReference type="PROSITE" id="PS50106">
    <property type="entry name" value="PDZ"/>
    <property type="match status" value="1"/>
</dbReference>
<keyword evidence="10" id="KW-0067">ATP-binding</keyword>
<dbReference type="InterPro" id="IPR000836">
    <property type="entry name" value="PRTase_dom"/>
</dbReference>
<evidence type="ECO:0000256" key="1">
    <source>
        <dbReference type="ARBA" id="ARBA00003018"/>
    </source>
</evidence>
<evidence type="ECO:0000256" key="6">
    <source>
        <dbReference type="ARBA" id="ARBA00022723"/>
    </source>
</evidence>
<evidence type="ECO:0000256" key="4">
    <source>
        <dbReference type="ARBA" id="ARBA00013247"/>
    </source>
</evidence>
<feature type="region of interest" description="Disordered" evidence="13">
    <location>
        <begin position="487"/>
        <end position="522"/>
    </location>
</feature>
<evidence type="ECO:0000256" key="3">
    <source>
        <dbReference type="ARBA" id="ARBA00006478"/>
    </source>
</evidence>
<dbReference type="Proteomes" id="UP001166052">
    <property type="component" value="Unassembled WGS sequence"/>
</dbReference>
<feature type="compositionally biased region" description="Polar residues" evidence="13">
    <location>
        <begin position="1259"/>
        <end position="1275"/>
    </location>
</feature>
<dbReference type="InterPro" id="IPR011993">
    <property type="entry name" value="PH-like_dom_sf"/>
</dbReference>
<feature type="region of interest" description="Disordered" evidence="13">
    <location>
        <begin position="1228"/>
        <end position="1283"/>
    </location>
</feature>
<comment type="subunit">
    <text evidence="12">Homodimer. The active form is probably a hexamer composed of 3 homodimers.</text>
</comment>
<feature type="compositionally biased region" description="Basic and acidic residues" evidence="13">
    <location>
        <begin position="558"/>
        <end position="568"/>
    </location>
</feature>
<comment type="caution">
    <text evidence="16">The sequence shown here is derived from an EMBL/GenBank/DDBJ whole genome shotgun (WGS) entry which is preliminary data.</text>
</comment>
<dbReference type="InterPro" id="IPR014352">
    <property type="entry name" value="FERM/acyl-CoA-bd_prot_sf"/>
</dbReference>
<dbReference type="SMART" id="SM00295">
    <property type="entry name" value="B41"/>
    <property type="match status" value="1"/>
</dbReference>
<dbReference type="PROSITE" id="PS50057">
    <property type="entry name" value="FERM_3"/>
    <property type="match status" value="1"/>
</dbReference>
<evidence type="ECO:0000313" key="16">
    <source>
        <dbReference type="EMBL" id="MBN3294798.1"/>
    </source>
</evidence>
<dbReference type="NCBIfam" id="NF002320">
    <property type="entry name" value="PRK01259.1"/>
    <property type="match status" value="1"/>
</dbReference>
<feature type="compositionally biased region" description="Acidic residues" evidence="13">
    <location>
        <begin position="1"/>
        <end position="12"/>
    </location>
</feature>
<dbReference type="InterPro" id="IPR029057">
    <property type="entry name" value="PRTase-like"/>
</dbReference>
<evidence type="ECO:0000256" key="2">
    <source>
        <dbReference type="ARBA" id="ARBA00004996"/>
    </source>
</evidence>
<dbReference type="InterPro" id="IPR036034">
    <property type="entry name" value="PDZ_sf"/>
</dbReference>
<keyword evidence="8" id="KW-0547">Nucleotide-binding</keyword>
<dbReference type="InterPro" id="IPR005946">
    <property type="entry name" value="Rib-P_diPkinase"/>
</dbReference>
<feature type="region of interest" description="Disordered" evidence="13">
    <location>
        <begin position="649"/>
        <end position="682"/>
    </location>
</feature>
<dbReference type="SMART" id="SM01400">
    <property type="entry name" value="Pribosyltran_N"/>
    <property type="match status" value="1"/>
</dbReference>
<dbReference type="SUPFAM" id="SSF47031">
    <property type="entry name" value="Second domain of FERM"/>
    <property type="match status" value="1"/>
</dbReference>
<dbReference type="InterPro" id="IPR000299">
    <property type="entry name" value="FERM_domain"/>
</dbReference>
<dbReference type="PROSITE" id="PS00114">
    <property type="entry name" value="PRPP_SYNTHASE"/>
    <property type="match status" value="2"/>
</dbReference>
<feature type="domain" description="PDZ" evidence="15">
    <location>
        <begin position="22"/>
        <end position="99"/>
    </location>
</feature>
<accession>A0ABS2Z800</accession>
<feature type="region of interest" description="Disordered" evidence="13">
    <location>
        <begin position="1318"/>
        <end position="1348"/>
    </location>
</feature>
<dbReference type="CDD" id="cd13183">
    <property type="entry name" value="FERM_C_FRMPD1_FRMPD3_FRMPD4"/>
    <property type="match status" value="1"/>
</dbReference>
<feature type="region of interest" description="Disordered" evidence="13">
    <location>
        <begin position="1010"/>
        <end position="1088"/>
    </location>
</feature>
<protein>
    <recommendedName>
        <fullName evidence="4">ribose-phosphate diphosphokinase</fullName>
        <ecNumber evidence="4">2.7.6.1</ecNumber>
    </recommendedName>
</protein>
<dbReference type="InterPro" id="IPR029099">
    <property type="entry name" value="Pribosyltran_N"/>
</dbReference>
<feature type="region of interest" description="Disordered" evidence="13">
    <location>
        <begin position="836"/>
        <end position="908"/>
    </location>
</feature>
<evidence type="ECO:0000259" key="14">
    <source>
        <dbReference type="PROSITE" id="PS50057"/>
    </source>
</evidence>
<dbReference type="InterPro" id="IPR029071">
    <property type="entry name" value="Ubiquitin-like_domsf"/>
</dbReference>
<organism evidence="16 17">
    <name type="scientific">Polypterus senegalus</name>
    <name type="common">Senegal bichir</name>
    <dbReference type="NCBI Taxonomy" id="55291"/>
    <lineage>
        <taxon>Eukaryota</taxon>
        <taxon>Metazoa</taxon>
        <taxon>Chordata</taxon>
        <taxon>Craniata</taxon>
        <taxon>Vertebrata</taxon>
        <taxon>Euteleostomi</taxon>
        <taxon>Actinopterygii</taxon>
        <taxon>Polypteriformes</taxon>
        <taxon>Polypteridae</taxon>
        <taxon>Polypterus</taxon>
    </lineage>
</organism>
<dbReference type="NCBIfam" id="TIGR01251">
    <property type="entry name" value="ribP_PPkin"/>
    <property type="match status" value="2"/>
</dbReference>
<dbReference type="Pfam" id="PF00373">
    <property type="entry name" value="FERM_M"/>
    <property type="match status" value="1"/>
</dbReference>
<dbReference type="CDD" id="cd17169">
    <property type="entry name" value="FERM_F1_FRMPD3"/>
    <property type="match status" value="1"/>
</dbReference>
<dbReference type="SUPFAM" id="SSF50729">
    <property type="entry name" value="PH domain-like"/>
    <property type="match status" value="1"/>
</dbReference>
<dbReference type="SMART" id="SM00228">
    <property type="entry name" value="PDZ"/>
    <property type="match status" value="1"/>
</dbReference>
<feature type="compositionally biased region" description="Basic and acidic residues" evidence="13">
    <location>
        <begin position="892"/>
        <end position="908"/>
    </location>
</feature>
<dbReference type="Pfam" id="PF14572">
    <property type="entry name" value="Pribosyl_synth"/>
    <property type="match status" value="2"/>
</dbReference>
<gene>
    <name evidence="16" type="primary">Frmpd3</name>
    <name evidence="16" type="ORF">GTO92_0001656</name>
</gene>
<proteinExistence type="inferred from homology"/>
<reference evidence="16" key="1">
    <citation type="journal article" date="2021" name="Cell">
        <title>Tracing the genetic footprints of vertebrate landing in non-teleost ray-finned fishes.</title>
        <authorList>
            <person name="Bi X."/>
            <person name="Wang K."/>
            <person name="Yang L."/>
            <person name="Pan H."/>
            <person name="Jiang H."/>
            <person name="Wei Q."/>
            <person name="Fang M."/>
            <person name="Yu H."/>
            <person name="Zhu C."/>
            <person name="Cai Y."/>
            <person name="He Y."/>
            <person name="Gan X."/>
            <person name="Zeng H."/>
            <person name="Yu D."/>
            <person name="Zhu Y."/>
            <person name="Jiang H."/>
            <person name="Qiu Q."/>
            <person name="Yang H."/>
            <person name="Zhang Y.E."/>
            <person name="Wang W."/>
            <person name="Zhu M."/>
            <person name="He S."/>
            <person name="Zhang G."/>
        </authorList>
    </citation>
    <scope>NUCLEOTIDE SEQUENCE</scope>
    <source>
        <strain evidence="16">Bchr_001</strain>
    </source>
</reference>
<comment type="similarity">
    <text evidence="3">Belongs to the ribose-phosphate pyrophosphokinase family.</text>
</comment>